<dbReference type="GO" id="GO:0004175">
    <property type="term" value="F:endopeptidase activity"/>
    <property type="evidence" value="ECO:0007669"/>
    <property type="project" value="UniProtKB-ARBA"/>
</dbReference>
<dbReference type="EMBL" id="WWCN01000004">
    <property type="protein sequence ID" value="MYM22355.1"/>
    <property type="molecule type" value="Genomic_DNA"/>
</dbReference>
<keyword evidence="3" id="KW-0482">Metalloprotease</keyword>
<feature type="transmembrane region" description="Helical" evidence="1">
    <location>
        <begin position="43"/>
        <end position="65"/>
    </location>
</feature>
<reference evidence="3 4" key="1">
    <citation type="submission" date="2019-12" db="EMBL/GenBank/DDBJ databases">
        <title>Novel species isolated from a subtropical stream in China.</title>
        <authorList>
            <person name="Lu H."/>
        </authorList>
    </citation>
    <scope>NUCLEOTIDE SEQUENCE [LARGE SCALE GENOMIC DNA]</scope>
    <source>
        <strain evidence="3 4">FT135W</strain>
    </source>
</reference>
<sequence length="198" mass="21491">MTKKFGLSRQLLTCVLFCTLAVTITLIFKRPPYISTLLAGPSLFLQAILGFVLGALYWAASAIGFKYMVKHKATQSTVESYARLDLRGWNPLWIALAAGIGEELLFRGALQPLIGVWATSALFVLAHTRAYRFNILNARVLFQALGIFSVSVVLGFLALYVGLLTAVIVHVSMDIVGLCIVRRVTIPLVSSGGKAMSA</sequence>
<keyword evidence="3" id="KW-0645">Protease</keyword>
<feature type="transmembrane region" description="Helical" evidence="1">
    <location>
        <begin position="112"/>
        <end position="128"/>
    </location>
</feature>
<comment type="caution">
    <text evidence="3">The sequence shown here is derived from an EMBL/GenBank/DDBJ whole genome shotgun (WGS) entry which is preliminary data.</text>
</comment>
<dbReference type="Pfam" id="PF02517">
    <property type="entry name" value="Rce1-like"/>
    <property type="match status" value="1"/>
</dbReference>
<evidence type="ECO:0000313" key="4">
    <source>
        <dbReference type="Proteomes" id="UP000479335"/>
    </source>
</evidence>
<name>A0A6L8K5X2_9BURK</name>
<evidence type="ECO:0000256" key="1">
    <source>
        <dbReference type="SAM" id="Phobius"/>
    </source>
</evidence>
<keyword evidence="3" id="KW-0378">Hydrolase</keyword>
<evidence type="ECO:0000313" key="3">
    <source>
        <dbReference type="EMBL" id="MYM22355.1"/>
    </source>
</evidence>
<evidence type="ECO:0000259" key="2">
    <source>
        <dbReference type="Pfam" id="PF02517"/>
    </source>
</evidence>
<gene>
    <name evidence="3" type="ORF">GTP46_06840</name>
</gene>
<dbReference type="GO" id="GO:0006508">
    <property type="term" value="P:proteolysis"/>
    <property type="evidence" value="ECO:0007669"/>
    <property type="project" value="UniProtKB-KW"/>
</dbReference>
<feature type="transmembrane region" description="Helical" evidence="1">
    <location>
        <begin position="140"/>
        <end position="161"/>
    </location>
</feature>
<organism evidence="3 4">
    <name type="scientific">Duganella flavida</name>
    <dbReference type="NCBI Taxonomy" id="2692175"/>
    <lineage>
        <taxon>Bacteria</taxon>
        <taxon>Pseudomonadati</taxon>
        <taxon>Pseudomonadota</taxon>
        <taxon>Betaproteobacteria</taxon>
        <taxon>Burkholderiales</taxon>
        <taxon>Oxalobacteraceae</taxon>
        <taxon>Telluria group</taxon>
        <taxon>Duganella</taxon>
    </lineage>
</organism>
<keyword evidence="1" id="KW-0812">Transmembrane</keyword>
<feature type="domain" description="CAAX prenyl protease 2/Lysostaphin resistance protein A-like" evidence="2">
    <location>
        <begin position="91"/>
        <end position="175"/>
    </location>
</feature>
<accession>A0A6L8K5X2</accession>
<dbReference type="Proteomes" id="UP000479335">
    <property type="component" value="Unassembled WGS sequence"/>
</dbReference>
<proteinExistence type="predicted"/>
<keyword evidence="1" id="KW-0472">Membrane</keyword>
<keyword evidence="1" id="KW-1133">Transmembrane helix</keyword>
<dbReference type="AlphaFoldDB" id="A0A6L8K5X2"/>
<dbReference type="GO" id="GO:0008237">
    <property type="term" value="F:metallopeptidase activity"/>
    <property type="evidence" value="ECO:0007669"/>
    <property type="project" value="UniProtKB-KW"/>
</dbReference>
<dbReference type="RefSeq" id="WP_161005880.1">
    <property type="nucleotide sequence ID" value="NZ_WWCN01000004.1"/>
</dbReference>
<keyword evidence="4" id="KW-1185">Reference proteome</keyword>
<dbReference type="GO" id="GO:0080120">
    <property type="term" value="P:CAAX-box protein maturation"/>
    <property type="evidence" value="ECO:0007669"/>
    <property type="project" value="UniProtKB-ARBA"/>
</dbReference>
<protein>
    <submittedName>
        <fullName evidence="3">CPBP family intramembrane metalloprotease</fullName>
    </submittedName>
</protein>
<dbReference type="InterPro" id="IPR003675">
    <property type="entry name" value="Rce1/LyrA-like_dom"/>
</dbReference>